<proteinExistence type="predicted"/>
<dbReference type="Pfam" id="PF04398">
    <property type="entry name" value="DUF538"/>
    <property type="match status" value="1"/>
</dbReference>
<dbReference type="EMBL" id="JBDFQZ010000012">
    <property type="protein sequence ID" value="KAK9674406.1"/>
    <property type="molecule type" value="Genomic_DNA"/>
</dbReference>
<evidence type="ECO:0000256" key="1">
    <source>
        <dbReference type="SAM" id="SignalP"/>
    </source>
</evidence>
<dbReference type="PANTHER" id="PTHR31676">
    <property type="entry name" value="T31J12.3 PROTEIN-RELATED"/>
    <property type="match status" value="1"/>
</dbReference>
<dbReference type="InterPro" id="IPR007493">
    <property type="entry name" value="DUF538"/>
</dbReference>
<protein>
    <recommendedName>
        <fullName evidence="4">DUF538 family protein</fullName>
    </recommendedName>
</protein>
<keyword evidence="3" id="KW-1185">Reference proteome</keyword>
<dbReference type="InterPro" id="IPR036758">
    <property type="entry name" value="At5g01610-like"/>
</dbReference>
<organism evidence="2 3">
    <name type="scientific">Saponaria officinalis</name>
    <name type="common">Common soapwort</name>
    <name type="synonym">Lychnis saponaria</name>
    <dbReference type="NCBI Taxonomy" id="3572"/>
    <lineage>
        <taxon>Eukaryota</taxon>
        <taxon>Viridiplantae</taxon>
        <taxon>Streptophyta</taxon>
        <taxon>Embryophyta</taxon>
        <taxon>Tracheophyta</taxon>
        <taxon>Spermatophyta</taxon>
        <taxon>Magnoliopsida</taxon>
        <taxon>eudicotyledons</taxon>
        <taxon>Gunneridae</taxon>
        <taxon>Pentapetalae</taxon>
        <taxon>Caryophyllales</taxon>
        <taxon>Caryophyllaceae</taxon>
        <taxon>Caryophylleae</taxon>
        <taxon>Saponaria</taxon>
    </lineage>
</organism>
<keyword evidence="1" id="KW-0732">Signal</keyword>
<dbReference type="AlphaFoldDB" id="A0AAW1HE85"/>
<sequence>MLNLKLTTLIILITSLISQLPTKSSPITVHELLKNKGLPKGLLPKEVKSYEYNDQNGLLNVFLDGPCLTKFDNRVKFDSVVRANLSFGELLGVEGLTQEELFIWLPVKMISVDDPKSGLILFDIGMAQKQLSLSLFEDPPSCKPNQENINYSGRKYKGFEAQR</sequence>
<comment type="caution">
    <text evidence="2">The sequence shown here is derived from an EMBL/GenBank/DDBJ whole genome shotgun (WGS) entry which is preliminary data.</text>
</comment>
<dbReference type="PANTHER" id="PTHR31676:SF151">
    <property type="entry name" value="DUF538 FAMILY PROTEIN"/>
    <property type="match status" value="1"/>
</dbReference>
<evidence type="ECO:0000313" key="2">
    <source>
        <dbReference type="EMBL" id="KAK9674406.1"/>
    </source>
</evidence>
<gene>
    <name evidence="2" type="ORF">RND81_12G230400</name>
</gene>
<dbReference type="Gene3D" id="2.30.240.10">
    <property type="entry name" value="At5g01610-like"/>
    <property type="match status" value="1"/>
</dbReference>
<dbReference type="SUPFAM" id="SSF141562">
    <property type="entry name" value="At5g01610-like"/>
    <property type="match status" value="1"/>
</dbReference>
<accession>A0AAW1HE85</accession>
<evidence type="ECO:0008006" key="4">
    <source>
        <dbReference type="Google" id="ProtNLM"/>
    </source>
</evidence>
<reference evidence="2" key="1">
    <citation type="submission" date="2024-03" db="EMBL/GenBank/DDBJ databases">
        <title>WGS assembly of Saponaria officinalis var. Norfolk2.</title>
        <authorList>
            <person name="Jenkins J."/>
            <person name="Shu S."/>
            <person name="Grimwood J."/>
            <person name="Barry K."/>
            <person name="Goodstein D."/>
            <person name="Schmutz J."/>
            <person name="Leebens-Mack J."/>
            <person name="Osbourn A."/>
        </authorList>
    </citation>
    <scope>NUCLEOTIDE SEQUENCE [LARGE SCALE GENOMIC DNA]</scope>
    <source>
        <strain evidence="2">JIC</strain>
    </source>
</reference>
<feature type="signal peptide" evidence="1">
    <location>
        <begin position="1"/>
        <end position="18"/>
    </location>
</feature>
<dbReference type="Proteomes" id="UP001443914">
    <property type="component" value="Unassembled WGS sequence"/>
</dbReference>
<feature type="chain" id="PRO_5043754929" description="DUF538 family protein" evidence="1">
    <location>
        <begin position="19"/>
        <end position="163"/>
    </location>
</feature>
<name>A0AAW1HE85_SAPOF</name>
<evidence type="ECO:0000313" key="3">
    <source>
        <dbReference type="Proteomes" id="UP001443914"/>
    </source>
</evidence>